<keyword evidence="3" id="KW-1185">Reference proteome</keyword>
<sequence>MADALLHPDSADSAHGVSAITQPQVRQFLDRAEWRGHIEKHNEELNGCKVPVCPHPRPKGVKRRRSEDEAELMPRKAKRQSKAKSHEDACGKQEYQFMDEGPKIWALDLQESRDSISSKSSTSSADRIADPDEQDAETLFSSYI</sequence>
<evidence type="ECO:0000313" key="2">
    <source>
        <dbReference type="EMBL" id="KAL2053436.1"/>
    </source>
</evidence>
<proteinExistence type="predicted"/>
<feature type="region of interest" description="Disordered" evidence="1">
    <location>
        <begin position="1"/>
        <end position="22"/>
    </location>
</feature>
<evidence type="ECO:0000256" key="1">
    <source>
        <dbReference type="SAM" id="MobiDB-lite"/>
    </source>
</evidence>
<dbReference type="Proteomes" id="UP001590951">
    <property type="component" value="Unassembled WGS sequence"/>
</dbReference>
<comment type="caution">
    <text evidence="2">The sequence shown here is derived from an EMBL/GenBank/DDBJ whole genome shotgun (WGS) entry which is preliminary data.</text>
</comment>
<name>A0ABR4B8Q2_9LECA</name>
<feature type="region of interest" description="Disordered" evidence="1">
    <location>
        <begin position="112"/>
        <end position="144"/>
    </location>
</feature>
<accession>A0ABR4B8Q2</accession>
<gene>
    <name evidence="2" type="ORF">ABVK25_006430</name>
</gene>
<reference evidence="2 3" key="1">
    <citation type="submission" date="2024-09" db="EMBL/GenBank/DDBJ databases">
        <title>Rethinking Asexuality: The Enigmatic Case of Functional Sexual Genes in Lepraria (Stereocaulaceae).</title>
        <authorList>
            <person name="Doellman M."/>
            <person name="Sun Y."/>
            <person name="Barcenas-Pena A."/>
            <person name="Lumbsch H.T."/>
            <person name="Grewe F."/>
        </authorList>
    </citation>
    <scope>NUCLEOTIDE SEQUENCE [LARGE SCALE GENOMIC DNA]</scope>
    <source>
        <strain evidence="2 3">Grewe 0041</strain>
    </source>
</reference>
<feature type="compositionally biased region" description="Low complexity" evidence="1">
    <location>
        <begin position="117"/>
        <end position="126"/>
    </location>
</feature>
<organism evidence="2 3">
    <name type="scientific">Lepraria finkii</name>
    <dbReference type="NCBI Taxonomy" id="1340010"/>
    <lineage>
        <taxon>Eukaryota</taxon>
        <taxon>Fungi</taxon>
        <taxon>Dikarya</taxon>
        <taxon>Ascomycota</taxon>
        <taxon>Pezizomycotina</taxon>
        <taxon>Lecanoromycetes</taxon>
        <taxon>OSLEUM clade</taxon>
        <taxon>Lecanoromycetidae</taxon>
        <taxon>Lecanorales</taxon>
        <taxon>Lecanorineae</taxon>
        <taxon>Stereocaulaceae</taxon>
        <taxon>Lepraria</taxon>
    </lineage>
</organism>
<feature type="region of interest" description="Disordered" evidence="1">
    <location>
        <begin position="47"/>
        <end position="95"/>
    </location>
</feature>
<dbReference type="EMBL" id="JBHFEH010000021">
    <property type="protein sequence ID" value="KAL2053436.1"/>
    <property type="molecule type" value="Genomic_DNA"/>
</dbReference>
<protein>
    <submittedName>
        <fullName evidence="2">Uncharacterized protein</fullName>
    </submittedName>
</protein>
<evidence type="ECO:0000313" key="3">
    <source>
        <dbReference type="Proteomes" id="UP001590951"/>
    </source>
</evidence>